<keyword evidence="2 3" id="KW-0040">ANK repeat</keyword>
<accession>A0ABR2HB58</accession>
<dbReference type="SMART" id="SM00248">
    <property type="entry name" value="ANK"/>
    <property type="match status" value="5"/>
</dbReference>
<evidence type="ECO:0000256" key="3">
    <source>
        <dbReference type="PROSITE-ProRule" id="PRU00023"/>
    </source>
</evidence>
<dbReference type="PROSITE" id="PS50088">
    <property type="entry name" value="ANK_REPEAT"/>
    <property type="match status" value="1"/>
</dbReference>
<evidence type="ECO:0008006" key="6">
    <source>
        <dbReference type="Google" id="ProtNLM"/>
    </source>
</evidence>
<dbReference type="InterPro" id="IPR002110">
    <property type="entry name" value="Ankyrin_rpt"/>
</dbReference>
<evidence type="ECO:0000313" key="5">
    <source>
        <dbReference type="Proteomes" id="UP001470230"/>
    </source>
</evidence>
<reference evidence="4 5" key="1">
    <citation type="submission" date="2024-04" db="EMBL/GenBank/DDBJ databases">
        <title>Tritrichomonas musculus Genome.</title>
        <authorList>
            <person name="Alves-Ferreira E."/>
            <person name="Grigg M."/>
            <person name="Lorenzi H."/>
            <person name="Galac M."/>
        </authorList>
    </citation>
    <scope>NUCLEOTIDE SEQUENCE [LARGE SCALE GENOMIC DNA]</scope>
    <source>
        <strain evidence="4 5">EAF2021</strain>
    </source>
</reference>
<name>A0ABR2HB58_9EUKA</name>
<keyword evidence="1" id="KW-0677">Repeat</keyword>
<dbReference type="Proteomes" id="UP001470230">
    <property type="component" value="Unassembled WGS sequence"/>
</dbReference>
<dbReference type="Gene3D" id="1.25.40.20">
    <property type="entry name" value="Ankyrin repeat-containing domain"/>
    <property type="match status" value="2"/>
</dbReference>
<dbReference type="InterPro" id="IPR036770">
    <property type="entry name" value="Ankyrin_rpt-contain_sf"/>
</dbReference>
<evidence type="ECO:0000313" key="4">
    <source>
        <dbReference type="EMBL" id="KAK8843677.1"/>
    </source>
</evidence>
<dbReference type="PANTHER" id="PTHR24198:SF165">
    <property type="entry name" value="ANKYRIN REPEAT-CONTAINING PROTEIN-RELATED"/>
    <property type="match status" value="1"/>
</dbReference>
<comment type="caution">
    <text evidence="4">The sequence shown here is derived from an EMBL/GenBank/DDBJ whole genome shotgun (WGS) entry which is preliminary data.</text>
</comment>
<sequence length="694" mass="82723">MKDVEENLVAFLEKQDQIDGSFAIFNNYLKNQKLHENKYEIKSFLLLIVSISNNYHRSDSFFHKIEMIIQSLHEQIENFFNSFEIFHIFQSNKRLLLFLFKSEFIAPTEEIYFIISCNKKYSERKYLEYFFPEFETYFDDRLKTKIQTIKEINIDEFNKKREIGENDDYLCNLIRNDQIVDFIICFEQNNISPTTIIKSSIYETNLFLINKEVSLIEYSAFCGSIQIFKYLHIQKVQLTTSIWPYAIHGRNAEIIQFLEEQKIKTLCDSRQYLVIESIKCHHNEITEYLQSNLCDKEKIYNNYLYRKSLKSYNFIFFTDEIVCSLINSCKSNEKLNVPYYLSKYDYFLIVEFLCKENLCDINCIYTIYKPLPKQKENIIKYIDMKNGIVDQQTEEEKLIEIEDPEKYKDILEIIKYTTNEYEYNTSTILHIAVQKGNIDIIQFLLKLPQISLTTKSKKFYKTRINNVFSEYYYLNTKEKSIFNEAVESGFSEVVHFLIENSCFNVNDKLIKTTMTVDYLSPEHSYYKEKYSQSLLHQAIKKGNLYIIKLLLSDPKIRINEKSFSEIKNGCKDYRECPRTIEKYTLYFAIKYMNLKAFQLLIKDCHIDIDSGLKEIRSENDENIILRDKSPLYLAVEYNNCEAVKLLLIKPNINVNFESTNYIYENCQIKEQKITALKLAIEKESKEILLLLEKK</sequence>
<dbReference type="EMBL" id="JAPFFF010000034">
    <property type="protein sequence ID" value="KAK8843677.1"/>
    <property type="molecule type" value="Genomic_DNA"/>
</dbReference>
<keyword evidence="5" id="KW-1185">Reference proteome</keyword>
<protein>
    <recommendedName>
        <fullName evidence="6">DUF3447 domain-containing protein</fullName>
    </recommendedName>
</protein>
<dbReference type="Pfam" id="PF00023">
    <property type="entry name" value="Ank"/>
    <property type="match status" value="2"/>
</dbReference>
<dbReference type="PROSITE" id="PS50297">
    <property type="entry name" value="ANK_REP_REGION"/>
    <property type="match status" value="1"/>
</dbReference>
<dbReference type="SUPFAM" id="SSF48403">
    <property type="entry name" value="Ankyrin repeat"/>
    <property type="match status" value="2"/>
</dbReference>
<evidence type="ECO:0000256" key="1">
    <source>
        <dbReference type="ARBA" id="ARBA00022737"/>
    </source>
</evidence>
<dbReference type="PANTHER" id="PTHR24198">
    <property type="entry name" value="ANKYRIN REPEAT AND PROTEIN KINASE DOMAIN-CONTAINING PROTEIN"/>
    <property type="match status" value="1"/>
</dbReference>
<proteinExistence type="predicted"/>
<feature type="repeat" description="ANK" evidence="3">
    <location>
        <begin position="424"/>
        <end position="446"/>
    </location>
</feature>
<gene>
    <name evidence="4" type="ORF">M9Y10_024740</name>
</gene>
<evidence type="ECO:0000256" key="2">
    <source>
        <dbReference type="ARBA" id="ARBA00023043"/>
    </source>
</evidence>
<organism evidence="4 5">
    <name type="scientific">Tritrichomonas musculus</name>
    <dbReference type="NCBI Taxonomy" id="1915356"/>
    <lineage>
        <taxon>Eukaryota</taxon>
        <taxon>Metamonada</taxon>
        <taxon>Parabasalia</taxon>
        <taxon>Tritrichomonadida</taxon>
        <taxon>Tritrichomonadidae</taxon>
        <taxon>Tritrichomonas</taxon>
    </lineage>
</organism>